<evidence type="ECO:0000313" key="2">
    <source>
        <dbReference type="EMBL" id="KAJ0961176.1"/>
    </source>
</evidence>
<dbReference type="PANTHER" id="PTHR48436:SF1">
    <property type="entry name" value="2, PUTATIVE-RELATED"/>
    <property type="match status" value="1"/>
</dbReference>
<dbReference type="AlphaFoldDB" id="A0A9D5BV04"/>
<keyword evidence="1" id="KW-0472">Membrane</keyword>
<keyword evidence="1" id="KW-1133">Transmembrane helix</keyword>
<sequence length="356" mass="39644">MASNIEQRVEVGVGGGEEEALFHNTYPCSALYYVQSPSTASHANSSECRHPSDSVAGLSPFPADDTSFIVVPPSASHRSREASRFTLSRYSSSRGSNNSSFLHDKKIPYDDLHTDHHGNKRIGRLRVVADEEEEDQVVAAKTSGLWRFLAFDPSASCFCVAFQITWRFLLSLAIALLVFFLATRPPPPKVSFQISRVKHFNLGEGLDVTGVVTKILTCNSSIDMEIDNKSKLFGLHLHPVTIDMAFGRLIFATSSQGEEETYVESDNMLRMRLYVGVKDMPIYGAGRDMEDMLESGKGLPLTLRVRSRSSYHVVWNLVKAKYHHHAECLMVLNDAYDAHHHTQLFNSTCSTTTSHA</sequence>
<dbReference type="EMBL" id="JAGGNH010000038">
    <property type="protein sequence ID" value="KAJ0961176.1"/>
    <property type="molecule type" value="Genomic_DNA"/>
</dbReference>
<dbReference type="OrthoDB" id="777193at2759"/>
<dbReference type="PANTHER" id="PTHR48436">
    <property type="entry name" value="2, PUTATIVE-RELATED"/>
    <property type="match status" value="1"/>
</dbReference>
<gene>
    <name evidence="2" type="ORF">J5N97_000860</name>
</gene>
<feature type="transmembrane region" description="Helical" evidence="1">
    <location>
        <begin position="164"/>
        <end position="182"/>
    </location>
</feature>
<proteinExistence type="predicted"/>
<dbReference type="Proteomes" id="UP001085076">
    <property type="component" value="Unassembled WGS sequence"/>
</dbReference>
<dbReference type="InterPro" id="IPR055276">
    <property type="entry name" value="NHL41-like"/>
</dbReference>
<name>A0A9D5BV04_9LILI</name>
<evidence type="ECO:0000256" key="1">
    <source>
        <dbReference type="SAM" id="Phobius"/>
    </source>
</evidence>
<reference evidence="2 3" key="1">
    <citation type="journal article" date="2022" name="Hortic Res">
        <title>The genome of Dioscorea zingiberensis sheds light on the biosynthesis, origin and evolution of the medicinally important diosgenin saponins.</title>
        <authorList>
            <person name="Li Y."/>
            <person name="Tan C."/>
            <person name="Li Z."/>
            <person name="Guo J."/>
            <person name="Li S."/>
            <person name="Chen X."/>
            <person name="Wang C."/>
            <person name="Dai X."/>
            <person name="Yang H."/>
            <person name="Song W."/>
            <person name="Hou L."/>
            <person name="Xu J."/>
            <person name="Tong Z."/>
            <person name="Xu A."/>
            <person name="Yuan X."/>
            <person name="Wang W."/>
            <person name="Yang Q."/>
            <person name="Chen L."/>
            <person name="Sun Z."/>
            <person name="Wang K."/>
            <person name="Pan B."/>
            <person name="Chen J."/>
            <person name="Bao Y."/>
            <person name="Liu F."/>
            <person name="Qi X."/>
            <person name="Gang D.R."/>
            <person name="Wen J."/>
            <person name="Li J."/>
        </authorList>
    </citation>
    <scope>NUCLEOTIDE SEQUENCE [LARGE SCALE GENOMIC DNA]</scope>
    <source>
        <strain evidence="2">Dzin_1.0</strain>
    </source>
</reference>
<protein>
    <recommendedName>
        <fullName evidence="4">Late embryogenesis abundant protein LEA-2 subgroup domain-containing protein</fullName>
    </recommendedName>
</protein>
<accession>A0A9D5BV04</accession>
<keyword evidence="3" id="KW-1185">Reference proteome</keyword>
<comment type="caution">
    <text evidence="2">The sequence shown here is derived from an EMBL/GenBank/DDBJ whole genome shotgun (WGS) entry which is preliminary data.</text>
</comment>
<keyword evidence="1" id="KW-0812">Transmembrane</keyword>
<evidence type="ECO:0008006" key="4">
    <source>
        <dbReference type="Google" id="ProtNLM"/>
    </source>
</evidence>
<evidence type="ECO:0000313" key="3">
    <source>
        <dbReference type="Proteomes" id="UP001085076"/>
    </source>
</evidence>
<organism evidence="2 3">
    <name type="scientific">Dioscorea zingiberensis</name>
    <dbReference type="NCBI Taxonomy" id="325984"/>
    <lineage>
        <taxon>Eukaryota</taxon>
        <taxon>Viridiplantae</taxon>
        <taxon>Streptophyta</taxon>
        <taxon>Embryophyta</taxon>
        <taxon>Tracheophyta</taxon>
        <taxon>Spermatophyta</taxon>
        <taxon>Magnoliopsida</taxon>
        <taxon>Liliopsida</taxon>
        <taxon>Dioscoreales</taxon>
        <taxon>Dioscoreaceae</taxon>
        <taxon>Dioscorea</taxon>
    </lineage>
</organism>